<dbReference type="InterPro" id="IPR013057">
    <property type="entry name" value="AA_transpt_TM"/>
</dbReference>
<feature type="transmembrane region" description="Helical" evidence="5">
    <location>
        <begin position="86"/>
        <end position="108"/>
    </location>
</feature>
<dbReference type="PANTHER" id="PTHR22950">
    <property type="entry name" value="AMINO ACID TRANSPORTER"/>
    <property type="match status" value="1"/>
</dbReference>
<keyword evidence="4 5" id="KW-0472">Membrane</keyword>
<feature type="transmembrane region" description="Helical" evidence="5">
    <location>
        <begin position="183"/>
        <end position="202"/>
    </location>
</feature>
<gene>
    <name evidence="7" type="ORF">L9F63_002437</name>
</gene>
<feature type="non-terminal residue" evidence="7">
    <location>
        <position position="1"/>
    </location>
</feature>
<dbReference type="GO" id="GO:0015179">
    <property type="term" value="F:L-amino acid transmembrane transporter activity"/>
    <property type="evidence" value="ECO:0007669"/>
    <property type="project" value="TreeGrafter"/>
</dbReference>
<evidence type="ECO:0000256" key="5">
    <source>
        <dbReference type="SAM" id="Phobius"/>
    </source>
</evidence>
<feature type="transmembrane region" description="Helical" evidence="5">
    <location>
        <begin position="209"/>
        <end position="230"/>
    </location>
</feature>
<feature type="transmembrane region" description="Helical" evidence="5">
    <location>
        <begin position="150"/>
        <end position="171"/>
    </location>
</feature>
<dbReference type="AlphaFoldDB" id="A0AAD7ZSD6"/>
<evidence type="ECO:0000256" key="3">
    <source>
        <dbReference type="ARBA" id="ARBA00022989"/>
    </source>
</evidence>
<dbReference type="Pfam" id="PF01490">
    <property type="entry name" value="Aa_trans"/>
    <property type="match status" value="1"/>
</dbReference>
<keyword evidence="8" id="KW-1185">Reference proteome</keyword>
<name>A0AAD7ZSD6_DIPPU</name>
<evidence type="ECO:0000313" key="7">
    <source>
        <dbReference type="EMBL" id="KAJ9585742.1"/>
    </source>
</evidence>
<keyword evidence="3 5" id="KW-1133">Transmembrane helix</keyword>
<proteinExistence type="predicted"/>
<dbReference type="GO" id="GO:0005774">
    <property type="term" value="C:vacuolar membrane"/>
    <property type="evidence" value="ECO:0007669"/>
    <property type="project" value="TreeGrafter"/>
</dbReference>
<accession>A0AAD7ZSD6</accession>
<keyword evidence="2 5" id="KW-0812">Transmembrane</keyword>
<evidence type="ECO:0000313" key="8">
    <source>
        <dbReference type="Proteomes" id="UP001233999"/>
    </source>
</evidence>
<feature type="transmembrane region" description="Helical" evidence="5">
    <location>
        <begin position="242"/>
        <end position="260"/>
    </location>
</feature>
<dbReference type="Proteomes" id="UP001233999">
    <property type="component" value="Unassembled WGS sequence"/>
</dbReference>
<feature type="non-terminal residue" evidence="7">
    <location>
        <position position="266"/>
    </location>
</feature>
<reference evidence="7" key="2">
    <citation type="submission" date="2023-05" db="EMBL/GenBank/DDBJ databases">
        <authorList>
            <person name="Fouks B."/>
        </authorList>
    </citation>
    <scope>NUCLEOTIDE SEQUENCE</scope>
    <source>
        <strain evidence="7">Stay&amp;Tobe</strain>
        <tissue evidence="7">Testes</tissue>
    </source>
</reference>
<dbReference type="PANTHER" id="PTHR22950:SF349">
    <property type="entry name" value="AMINO ACID TRANSPORTER TRANSMEMBRANE DOMAIN-CONTAINING PROTEIN"/>
    <property type="match status" value="1"/>
</dbReference>
<comment type="caution">
    <text evidence="7">The sequence shown here is derived from an EMBL/GenBank/DDBJ whole genome shotgun (WGS) entry which is preliminary data.</text>
</comment>
<protein>
    <recommendedName>
        <fullName evidence="6">Amino acid transporter transmembrane domain-containing protein</fullName>
    </recommendedName>
</protein>
<sequence length="266" mass="29344">CYVINMGKKGNDKEMGKKEGYINQVCECENGMQASALSITSSKSHILAVMVIHLLESFLETLIHLLKGNIGSGLYAMGDAFKNAGLVTGSVLTLVLGFICVRTLLSALKSAREIQRRTGSASLPTFAETVELSFKTGPPSVRKWARTVRIAINTFLCITQMGFCCVYFVFISDNVMDFYGVELDVKVHMIFLVLPLMMSCWIRDLKFLVPFSLIANVLMTVGIGITMYFLVQDLPSPSTRNYFSSISSLPLFFGTAIYCFEGIGLV</sequence>
<evidence type="ECO:0000256" key="4">
    <source>
        <dbReference type="ARBA" id="ARBA00023136"/>
    </source>
</evidence>
<feature type="transmembrane region" description="Helical" evidence="5">
    <location>
        <begin position="46"/>
        <end position="66"/>
    </location>
</feature>
<feature type="domain" description="Amino acid transporter transmembrane" evidence="6">
    <location>
        <begin position="57"/>
        <end position="265"/>
    </location>
</feature>
<evidence type="ECO:0000259" key="6">
    <source>
        <dbReference type="Pfam" id="PF01490"/>
    </source>
</evidence>
<dbReference type="EMBL" id="JASPKZ010007250">
    <property type="protein sequence ID" value="KAJ9585742.1"/>
    <property type="molecule type" value="Genomic_DNA"/>
</dbReference>
<evidence type="ECO:0000256" key="1">
    <source>
        <dbReference type="ARBA" id="ARBA00004141"/>
    </source>
</evidence>
<evidence type="ECO:0000256" key="2">
    <source>
        <dbReference type="ARBA" id="ARBA00022692"/>
    </source>
</evidence>
<organism evidence="7 8">
    <name type="scientific">Diploptera punctata</name>
    <name type="common">Pacific beetle cockroach</name>
    <dbReference type="NCBI Taxonomy" id="6984"/>
    <lineage>
        <taxon>Eukaryota</taxon>
        <taxon>Metazoa</taxon>
        <taxon>Ecdysozoa</taxon>
        <taxon>Arthropoda</taxon>
        <taxon>Hexapoda</taxon>
        <taxon>Insecta</taxon>
        <taxon>Pterygota</taxon>
        <taxon>Neoptera</taxon>
        <taxon>Polyneoptera</taxon>
        <taxon>Dictyoptera</taxon>
        <taxon>Blattodea</taxon>
        <taxon>Blaberoidea</taxon>
        <taxon>Blaberidae</taxon>
        <taxon>Diplopterinae</taxon>
        <taxon>Diploptera</taxon>
    </lineage>
</organism>
<comment type="subcellular location">
    <subcellularLocation>
        <location evidence="1">Membrane</location>
        <topology evidence="1">Multi-pass membrane protein</topology>
    </subcellularLocation>
</comment>
<reference evidence="7" key="1">
    <citation type="journal article" date="2023" name="IScience">
        <title>Live-bearing cockroach genome reveals convergent evolutionary mechanisms linked to viviparity in insects and beyond.</title>
        <authorList>
            <person name="Fouks B."/>
            <person name="Harrison M.C."/>
            <person name="Mikhailova A.A."/>
            <person name="Marchal E."/>
            <person name="English S."/>
            <person name="Carruthers M."/>
            <person name="Jennings E.C."/>
            <person name="Chiamaka E.L."/>
            <person name="Frigard R.A."/>
            <person name="Pippel M."/>
            <person name="Attardo G.M."/>
            <person name="Benoit J.B."/>
            <person name="Bornberg-Bauer E."/>
            <person name="Tobe S.S."/>
        </authorList>
    </citation>
    <scope>NUCLEOTIDE SEQUENCE</scope>
    <source>
        <strain evidence="7">Stay&amp;Tobe</strain>
    </source>
</reference>